<dbReference type="EMBL" id="QYBA01000004">
    <property type="protein sequence ID" value="TKY92544.1"/>
    <property type="molecule type" value="Genomic_DNA"/>
</dbReference>
<protein>
    <submittedName>
        <fullName evidence="1">N-acetyltransferase</fullName>
    </submittedName>
</protein>
<gene>
    <name evidence="1" type="ORF">C5S46_00085</name>
</gene>
<proteinExistence type="predicted"/>
<comment type="caution">
    <text evidence="1">The sequence shown here is derived from an EMBL/GenBank/DDBJ whole genome shotgun (WGS) entry which is preliminary data.</text>
</comment>
<reference evidence="1" key="1">
    <citation type="submission" date="2018-09" db="EMBL/GenBank/DDBJ databases">
        <title>A genomic encyclopedia of anaerobic methanotrophic archaea.</title>
        <authorList>
            <person name="Skennerton C.T."/>
            <person name="Chadwick G.L."/>
            <person name="Laso-Perez R."/>
            <person name="Leu A.O."/>
            <person name="Speth D.R."/>
            <person name="Yu H."/>
            <person name="Morgan-Lang C."/>
            <person name="Hatzenpichler R."/>
            <person name="Goudeau D."/>
            <person name="Malmstrom R."/>
            <person name="Woyke T."/>
            <person name="Hallam S."/>
            <person name="Tyson G.W."/>
            <person name="Wegener G."/>
            <person name="Boetius A."/>
            <person name="Orphan V.J."/>
        </authorList>
    </citation>
    <scope>NUCLEOTIDE SEQUENCE</scope>
    <source>
        <strain evidence="1">CONS3730D10UFb2</strain>
    </source>
</reference>
<sequence>MFFIRPFQPEDFNDIIKIEWEIFKEHDPYIYMELYETVSDGFYVAVYQHEIAGFVVGFISMPGKGRIFTLAVREKYRRLGVGSNLIDTIFSVLWKKGAQNISLEVRLNNIAAQQFYLKHGFVPEWVEQGYYNDGENAVVMKKKNITISI</sequence>
<evidence type="ECO:0000313" key="2">
    <source>
        <dbReference type="Proteomes" id="UP000315423"/>
    </source>
</evidence>
<name>A0AC61SEB0_9EURY</name>
<evidence type="ECO:0000313" key="1">
    <source>
        <dbReference type="EMBL" id="TKY92544.1"/>
    </source>
</evidence>
<dbReference type="Proteomes" id="UP000315423">
    <property type="component" value="Unassembled WGS sequence"/>
</dbReference>
<accession>A0AC61SEB0</accession>
<organism evidence="1 2">
    <name type="scientific">Candidatus Methanomarinus sp</name>
    <dbReference type="NCBI Taxonomy" id="3386244"/>
    <lineage>
        <taxon>Archaea</taxon>
        <taxon>Methanobacteriati</taxon>
        <taxon>Methanobacteriota</taxon>
        <taxon>Stenosarchaea group</taxon>
        <taxon>Methanomicrobia</taxon>
        <taxon>Methanosarcinales</taxon>
        <taxon>ANME-2 cluster</taxon>
        <taxon>Candidatus Methanocomedenaceae</taxon>
        <taxon>Candidatus Methanomarinus</taxon>
    </lineage>
</organism>